<reference evidence="10 11" key="1">
    <citation type="submission" date="2018-10" db="EMBL/GenBank/DDBJ databases">
        <title>Genomic Encyclopedia of Type Strains, Phase IV (KMG-IV): sequencing the most valuable type-strain genomes for metagenomic binning, comparative biology and taxonomic classification.</title>
        <authorList>
            <person name="Goeker M."/>
        </authorList>
    </citation>
    <scope>NUCLEOTIDE SEQUENCE [LARGE SCALE GENOMIC DNA]</scope>
    <source>
        <strain evidence="10 11">DSM 26916</strain>
    </source>
</reference>
<feature type="transmembrane region" description="Helical" evidence="9">
    <location>
        <begin position="115"/>
        <end position="134"/>
    </location>
</feature>
<organism evidence="10 11">
    <name type="scientific">Sulfurisoma sediminicola</name>
    <dbReference type="NCBI Taxonomy" id="1381557"/>
    <lineage>
        <taxon>Bacteria</taxon>
        <taxon>Pseudomonadati</taxon>
        <taxon>Pseudomonadota</taxon>
        <taxon>Betaproteobacteria</taxon>
        <taxon>Nitrosomonadales</taxon>
        <taxon>Sterolibacteriaceae</taxon>
        <taxon>Sulfurisoma</taxon>
    </lineage>
</organism>
<keyword evidence="7 9" id="KW-0472">Membrane</keyword>
<dbReference type="RefSeq" id="WP_121243143.1">
    <property type="nucleotide sequence ID" value="NZ_BHVV01000008.1"/>
</dbReference>
<evidence type="ECO:0000256" key="9">
    <source>
        <dbReference type="SAM" id="Phobius"/>
    </source>
</evidence>
<dbReference type="EMBL" id="RCCI01000007">
    <property type="protein sequence ID" value="RLJ62839.1"/>
    <property type="molecule type" value="Genomic_DNA"/>
</dbReference>
<feature type="transmembrane region" description="Helical" evidence="9">
    <location>
        <begin position="334"/>
        <end position="362"/>
    </location>
</feature>
<keyword evidence="6 9" id="KW-1133">Transmembrane helix</keyword>
<evidence type="ECO:0000256" key="3">
    <source>
        <dbReference type="ARBA" id="ARBA00022475"/>
    </source>
</evidence>
<keyword evidence="2" id="KW-0813">Transport</keyword>
<feature type="transmembrane region" description="Helical" evidence="9">
    <location>
        <begin position="83"/>
        <end position="108"/>
    </location>
</feature>
<feature type="transmembrane region" description="Helical" evidence="9">
    <location>
        <begin position="199"/>
        <end position="222"/>
    </location>
</feature>
<proteinExistence type="inferred from homology"/>
<feature type="transmembrane region" description="Helical" evidence="9">
    <location>
        <begin position="45"/>
        <end position="63"/>
    </location>
</feature>
<comment type="similarity">
    <text evidence="8">Belongs to the TsuA/YedE (TC 9.B.102) family.</text>
</comment>
<dbReference type="GO" id="GO:0005886">
    <property type="term" value="C:plasma membrane"/>
    <property type="evidence" value="ECO:0007669"/>
    <property type="project" value="UniProtKB-SubCell"/>
</dbReference>
<evidence type="ECO:0000256" key="6">
    <source>
        <dbReference type="ARBA" id="ARBA00022989"/>
    </source>
</evidence>
<feature type="transmembrane region" description="Helical" evidence="9">
    <location>
        <begin position="310"/>
        <end position="328"/>
    </location>
</feature>
<evidence type="ECO:0000256" key="5">
    <source>
        <dbReference type="ARBA" id="ARBA00022692"/>
    </source>
</evidence>
<comment type="subcellular location">
    <subcellularLocation>
        <location evidence="1">Cell inner membrane</location>
        <topology evidence="1">Multi-pass membrane protein</topology>
    </subcellularLocation>
</comment>
<keyword evidence="11" id="KW-1185">Reference proteome</keyword>
<evidence type="ECO:0000256" key="7">
    <source>
        <dbReference type="ARBA" id="ARBA00023136"/>
    </source>
</evidence>
<feature type="transmembrane region" description="Helical" evidence="9">
    <location>
        <begin position="278"/>
        <end position="298"/>
    </location>
</feature>
<keyword evidence="5 9" id="KW-0812">Transmembrane</keyword>
<sequence>MFEQPYLLIVVSSLAIGLVAGFVMHRSDFCVTASFRDMFLFRDFFLMRQMVLLIAVSMVLFEFGRLVGIITIHPFPLLGAPTLVNAIGGFVFGIGMVLAGGCVCGSLFKFGAGSAASLLAVGGMIAGSTFYAEIHPQWAAFAKATVLVDKRVTLAQWLELPPTILLLPLATALGFWLWREFRAGRMVRPAFAASHLAPWRAAVVLALLGFASYVLVGMPLGITTTYSKLGLAIESLFAPEHVGSLAYASTMPLNYTPPFTDRTISGGPGPQLDAIAALQYPLILGIVGGALFSALHLGEFRLQWRLPPRQFASALAGGILLGLAARMAPACNVWHLWGGVPILAMQSLLFVAGLVPGTWVGARLLTRFVVR</sequence>
<accession>A0A497X9E8</accession>
<evidence type="ECO:0000256" key="8">
    <source>
        <dbReference type="ARBA" id="ARBA00035655"/>
    </source>
</evidence>
<gene>
    <name evidence="10" type="ORF">DFR35_2657</name>
</gene>
<evidence type="ECO:0000256" key="2">
    <source>
        <dbReference type="ARBA" id="ARBA00022448"/>
    </source>
</evidence>
<keyword evidence="4" id="KW-0997">Cell inner membrane</keyword>
<protein>
    <submittedName>
        <fullName evidence="10">Uncharacterized protein</fullName>
    </submittedName>
</protein>
<dbReference type="OrthoDB" id="9794165at2"/>
<feature type="transmembrane region" description="Helical" evidence="9">
    <location>
        <begin position="6"/>
        <end position="24"/>
    </location>
</feature>
<evidence type="ECO:0000256" key="4">
    <source>
        <dbReference type="ARBA" id="ARBA00022519"/>
    </source>
</evidence>
<feature type="transmembrane region" description="Helical" evidence="9">
    <location>
        <begin position="154"/>
        <end position="178"/>
    </location>
</feature>
<dbReference type="Pfam" id="PF04143">
    <property type="entry name" value="Sulf_transp"/>
    <property type="match status" value="1"/>
</dbReference>
<evidence type="ECO:0000313" key="10">
    <source>
        <dbReference type="EMBL" id="RLJ62839.1"/>
    </source>
</evidence>
<comment type="caution">
    <text evidence="10">The sequence shown here is derived from an EMBL/GenBank/DDBJ whole genome shotgun (WGS) entry which is preliminary data.</text>
</comment>
<name>A0A497X9E8_9PROT</name>
<evidence type="ECO:0000313" key="11">
    <source>
        <dbReference type="Proteomes" id="UP000268908"/>
    </source>
</evidence>
<evidence type="ECO:0000256" key="1">
    <source>
        <dbReference type="ARBA" id="ARBA00004429"/>
    </source>
</evidence>
<dbReference type="Proteomes" id="UP000268908">
    <property type="component" value="Unassembled WGS sequence"/>
</dbReference>
<dbReference type="AlphaFoldDB" id="A0A497X9E8"/>
<keyword evidence="3" id="KW-1003">Cell membrane</keyword>
<dbReference type="PANTHER" id="PTHR30574:SF1">
    <property type="entry name" value="SULPHUR TRANSPORT DOMAIN-CONTAINING PROTEIN"/>
    <property type="match status" value="1"/>
</dbReference>
<dbReference type="InterPro" id="IPR007272">
    <property type="entry name" value="Sulf_transp_TsuA/YedE"/>
</dbReference>
<dbReference type="PANTHER" id="PTHR30574">
    <property type="entry name" value="INNER MEMBRANE PROTEIN YEDE"/>
    <property type="match status" value="1"/>
</dbReference>